<reference evidence="1" key="2">
    <citation type="submission" date="2013-06" db="EMBL/GenBank/DDBJ databases">
        <title>Draft genome sequence of Clostridium hylemonae (DSM 15053).</title>
        <authorList>
            <person name="Sudarsanam P."/>
            <person name="Ley R."/>
            <person name="Guruge J."/>
            <person name="Turnbaugh P.J."/>
            <person name="Mahowald M."/>
            <person name="Liep D."/>
            <person name="Gordon J."/>
        </authorList>
    </citation>
    <scope>NUCLEOTIDE SEQUENCE</scope>
    <source>
        <strain evidence="1">DSM 15053</strain>
    </source>
</reference>
<protein>
    <submittedName>
        <fullName evidence="1">Uncharacterized protein</fullName>
    </submittedName>
</protein>
<accession>C0C4R7</accession>
<gene>
    <name evidence="1" type="ORF">CLOHYLEM_07083</name>
</gene>
<organism evidence="1 2">
    <name type="scientific">[Clostridium] hylemonae DSM 15053</name>
    <dbReference type="NCBI Taxonomy" id="553973"/>
    <lineage>
        <taxon>Bacteria</taxon>
        <taxon>Bacillati</taxon>
        <taxon>Bacillota</taxon>
        <taxon>Clostridia</taxon>
        <taxon>Lachnospirales</taxon>
        <taxon>Lachnospiraceae</taxon>
    </lineage>
</organism>
<reference evidence="1" key="1">
    <citation type="submission" date="2009-02" db="EMBL/GenBank/DDBJ databases">
        <authorList>
            <person name="Fulton L."/>
            <person name="Clifton S."/>
            <person name="Fulton B."/>
            <person name="Xu J."/>
            <person name="Minx P."/>
            <person name="Pepin K.H."/>
            <person name="Johnson M."/>
            <person name="Bhonagiri V."/>
            <person name="Nash W.E."/>
            <person name="Mardis E.R."/>
            <person name="Wilson R.K."/>
        </authorList>
    </citation>
    <scope>NUCLEOTIDE SEQUENCE [LARGE SCALE GENOMIC DNA]</scope>
    <source>
        <strain evidence="1">DSM 15053</strain>
    </source>
</reference>
<evidence type="ECO:0000313" key="2">
    <source>
        <dbReference type="Proteomes" id="UP000004893"/>
    </source>
</evidence>
<evidence type="ECO:0000313" key="1">
    <source>
        <dbReference type="EMBL" id="EEG73060.1"/>
    </source>
</evidence>
<name>C0C4R7_9FIRM</name>
<sequence>MKCQVSERQGWVDSCRRELCQAVSKKNAGNTDQTPDHKSGV</sequence>
<dbReference type="Proteomes" id="UP000004893">
    <property type="component" value="Unassembled WGS sequence"/>
</dbReference>
<dbReference type="STRING" id="553973.CLOHYLEM_07083"/>
<dbReference type="AlphaFoldDB" id="C0C4R7"/>
<proteinExistence type="predicted"/>
<comment type="caution">
    <text evidence="1">The sequence shown here is derived from an EMBL/GenBank/DDBJ whole genome shotgun (WGS) entry which is preliminary data.</text>
</comment>
<keyword evidence="2" id="KW-1185">Reference proteome</keyword>
<dbReference type="EMBL" id="ABYI02000034">
    <property type="protein sequence ID" value="EEG73060.1"/>
    <property type="molecule type" value="Genomic_DNA"/>
</dbReference>
<dbReference type="HOGENOM" id="CLU_3268038_0_0_9"/>